<dbReference type="GO" id="GO:0009279">
    <property type="term" value="C:cell outer membrane"/>
    <property type="evidence" value="ECO:0007669"/>
    <property type="project" value="UniProtKB-SubCell"/>
</dbReference>
<feature type="domain" description="TonB-dependent receptor-like beta-barrel" evidence="14">
    <location>
        <begin position="309"/>
        <end position="736"/>
    </location>
</feature>
<evidence type="ECO:0000313" key="16">
    <source>
        <dbReference type="EMBL" id="MBB3925755.1"/>
    </source>
</evidence>
<evidence type="ECO:0000256" key="11">
    <source>
        <dbReference type="PROSITE-ProRule" id="PRU01360"/>
    </source>
</evidence>
<keyword evidence="7" id="KW-0406">Ion transport</keyword>
<keyword evidence="3 11" id="KW-1134">Transmembrane beta strand</keyword>
<dbReference type="AlphaFoldDB" id="A0A7W6FPE8"/>
<evidence type="ECO:0000256" key="2">
    <source>
        <dbReference type="ARBA" id="ARBA00022448"/>
    </source>
</evidence>
<dbReference type="Pfam" id="PF00593">
    <property type="entry name" value="TonB_dep_Rec_b-barrel"/>
    <property type="match status" value="1"/>
</dbReference>
<dbReference type="Proteomes" id="UP000571950">
    <property type="component" value="Unassembled WGS sequence"/>
</dbReference>
<name>A0A7W6FPE8_9SPHN</name>
<keyword evidence="6" id="KW-0408">Iron</keyword>
<keyword evidence="17" id="KW-1185">Reference proteome</keyword>
<keyword evidence="16" id="KW-0675">Receptor</keyword>
<keyword evidence="2 11" id="KW-0813">Transport</keyword>
<proteinExistence type="inferred from homology"/>
<dbReference type="InterPro" id="IPR039426">
    <property type="entry name" value="TonB-dep_rcpt-like"/>
</dbReference>
<evidence type="ECO:0000259" key="14">
    <source>
        <dbReference type="Pfam" id="PF00593"/>
    </source>
</evidence>
<evidence type="ECO:0000256" key="13">
    <source>
        <dbReference type="SAM" id="SignalP"/>
    </source>
</evidence>
<evidence type="ECO:0000256" key="6">
    <source>
        <dbReference type="ARBA" id="ARBA00023004"/>
    </source>
</evidence>
<evidence type="ECO:0000256" key="3">
    <source>
        <dbReference type="ARBA" id="ARBA00022452"/>
    </source>
</evidence>
<evidence type="ECO:0000256" key="7">
    <source>
        <dbReference type="ARBA" id="ARBA00023065"/>
    </source>
</evidence>
<comment type="subcellular location">
    <subcellularLocation>
        <location evidence="1 11">Cell outer membrane</location>
        <topology evidence="1 11">Multi-pass membrane protein</topology>
    </subcellularLocation>
</comment>
<dbReference type="EMBL" id="JACIDT010000004">
    <property type="protein sequence ID" value="MBB3925755.1"/>
    <property type="molecule type" value="Genomic_DNA"/>
</dbReference>
<evidence type="ECO:0000256" key="9">
    <source>
        <dbReference type="ARBA" id="ARBA00023136"/>
    </source>
</evidence>
<evidence type="ECO:0000256" key="12">
    <source>
        <dbReference type="RuleBase" id="RU003357"/>
    </source>
</evidence>
<reference evidence="16 17" key="1">
    <citation type="submission" date="2020-08" db="EMBL/GenBank/DDBJ databases">
        <title>Genomic Encyclopedia of Type Strains, Phase IV (KMG-IV): sequencing the most valuable type-strain genomes for metagenomic binning, comparative biology and taxonomic classification.</title>
        <authorList>
            <person name="Goeker M."/>
        </authorList>
    </citation>
    <scope>NUCLEOTIDE SEQUENCE [LARGE SCALE GENOMIC DNA]</scope>
    <source>
        <strain evidence="16 17">DSM 26189</strain>
    </source>
</reference>
<dbReference type="PANTHER" id="PTHR32552">
    <property type="entry name" value="FERRICHROME IRON RECEPTOR-RELATED"/>
    <property type="match status" value="1"/>
</dbReference>
<gene>
    <name evidence="16" type="ORF">GGR43_001470</name>
</gene>
<feature type="signal peptide" evidence="13">
    <location>
        <begin position="1"/>
        <end position="24"/>
    </location>
</feature>
<keyword evidence="4" id="KW-0410">Iron transport</keyword>
<evidence type="ECO:0000256" key="10">
    <source>
        <dbReference type="ARBA" id="ARBA00023237"/>
    </source>
</evidence>
<evidence type="ECO:0000313" key="17">
    <source>
        <dbReference type="Proteomes" id="UP000571950"/>
    </source>
</evidence>
<evidence type="ECO:0000256" key="4">
    <source>
        <dbReference type="ARBA" id="ARBA00022496"/>
    </source>
</evidence>
<dbReference type="Pfam" id="PF07715">
    <property type="entry name" value="Plug"/>
    <property type="match status" value="1"/>
</dbReference>
<feature type="domain" description="TonB-dependent receptor plug" evidence="15">
    <location>
        <begin position="56"/>
        <end position="163"/>
    </location>
</feature>
<keyword evidence="13" id="KW-0732">Signal</keyword>
<keyword evidence="5 11" id="KW-0812">Transmembrane</keyword>
<evidence type="ECO:0000259" key="15">
    <source>
        <dbReference type="Pfam" id="PF07715"/>
    </source>
</evidence>
<keyword evidence="9 11" id="KW-0472">Membrane</keyword>
<dbReference type="InterPro" id="IPR012910">
    <property type="entry name" value="Plug_dom"/>
</dbReference>
<comment type="caution">
    <text evidence="16">The sequence shown here is derived from an EMBL/GenBank/DDBJ whole genome shotgun (WGS) entry which is preliminary data.</text>
</comment>
<dbReference type="SUPFAM" id="SSF56935">
    <property type="entry name" value="Porins"/>
    <property type="match status" value="1"/>
</dbReference>
<feature type="chain" id="PRO_5031190202" evidence="13">
    <location>
        <begin position="25"/>
        <end position="786"/>
    </location>
</feature>
<keyword evidence="10 11" id="KW-0998">Cell outer membrane</keyword>
<keyword evidence="8 12" id="KW-0798">TonB box</keyword>
<comment type="similarity">
    <text evidence="11 12">Belongs to the TonB-dependent receptor family.</text>
</comment>
<dbReference type="InterPro" id="IPR036942">
    <property type="entry name" value="Beta-barrel_TonB_sf"/>
</dbReference>
<evidence type="ECO:0000256" key="1">
    <source>
        <dbReference type="ARBA" id="ARBA00004571"/>
    </source>
</evidence>
<dbReference type="Gene3D" id="2.40.170.20">
    <property type="entry name" value="TonB-dependent receptor, beta-barrel domain"/>
    <property type="match status" value="1"/>
</dbReference>
<dbReference type="GO" id="GO:0006826">
    <property type="term" value="P:iron ion transport"/>
    <property type="evidence" value="ECO:0007669"/>
    <property type="project" value="UniProtKB-KW"/>
</dbReference>
<accession>A0A7W6FPE8</accession>
<sequence length="786" mass="85097">MKTISIVFNAALLGSLLASTSAFAQAPQAAEQGAGAAVPGSDIVVTARRREETLIGAPVAVSVVGAADLQRRAIVGMDNLVQSVPQLLISEVGANPQGGIVLIRGIGVGEANPFADQAVSFNVDGLQVSRANIRRVAEVDMAQVEVLKGPQALYFGKNSPAGIIVIRTNDPGDRFEAGINASYEFVGDEGRLDGFVSTPITDSLGVRLALFGSHMQGYFRNSYPQNNIYAPDRIRLPHNKDWGGRLTLKFDNGGPFDAKLKISRSSVRTEGGEAAVQTIACPLGFSQLAPALDNCRVDKYVFRPDSGPNFGAFDPVITDRPYADQDQTLVSLEMNYALTDQLTLTSATGYYGIRASHSSSFVLADPDHAARITGGYQKLNTDEYSQELRLASDFEGAFNFMIGAYYQDTKLYHVGSTMYNGAAPLVLGQHETHIQNGKAWSVFGQLSVEIVPTLELSGGGRYSDEKKRIDNFGSAGDFIPTIRPHRKWHDFSPEATLTWRPTDKFTLYGGYKHGFLSGGFNAGTGNPRNDRSYDQQKIEGFEVGVKALALDNRLRTGLVLYDYTSTGLQVTATIPRENGTGSDQVVVNAGKARIRGAEFEATFAASEVLTLRTGLAYNHARYKQFSGPCYPGQSIAMGCDQQQLVAGGPFTAQNLSGQRLFRAPDWSLQGGFTASMPFDADRRLSLSSDLSYSSGYYGQATNKPDSWQKGYALLDANLTYFDDARGFSIGVVGRNLTNEYYYFRSLDQVFTGSGTGTATTTPSDTMALINRGRQVMLRVGYRLGGR</sequence>
<protein>
    <submittedName>
        <fullName evidence="16">Iron complex outermembrane receptor protein</fullName>
    </submittedName>
</protein>
<evidence type="ECO:0000256" key="5">
    <source>
        <dbReference type="ARBA" id="ARBA00022692"/>
    </source>
</evidence>
<dbReference type="RefSeq" id="WP_188071310.1">
    <property type="nucleotide sequence ID" value="NZ_BSPS01000020.1"/>
</dbReference>
<evidence type="ECO:0000256" key="8">
    <source>
        <dbReference type="ARBA" id="ARBA00023077"/>
    </source>
</evidence>
<organism evidence="16 17">
    <name type="scientific">Sphingobium jiangsuense</name>
    <dbReference type="NCBI Taxonomy" id="870476"/>
    <lineage>
        <taxon>Bacteria</taxon>
        <taxon>Pseudomonadati</taxon>
        <taxon>Pseudomonadota</taxon>
        <taxon>Alphaproteobacteria</taxon>
        <taxon>Sphingomonadales</taxon>
        <taxon>Sphingomonadaceae</taxon>
        <taxon>Sphingobium</taxon>
    </lineage>
</organism>
<dbReference type="PANTHER" id="PTHR32552:SF81">
    <property type="entry name" value="TONB-DEPENDENT OUTER MEMBRANE RECEPTOR"/>
    <property type="match status" value="1"/>
</dbReference>
<dbReference type="PROSITE" id="PS52016">
    <property type="entry name" value="TONB_DEPENDENT_REC_3"/>
    <property type="match status" value="1"/>
</dbReference>
<dbReference type="InterPro" id="IPR000531">
    <property type="entry name" value="Beta-barrel_TonB"/>
</dbReference>